<protein>
    <submittedName>
        <fullName evidence="2">Uncharacterized protein</fullName>
    </submittedName>
</protein>
<dbReference type="WBParaSite" id="MBELARI_LOCUS14706">
    <property type="protein sequence ID" value="MBELARI_LOCUS14706"/>
    <property type="gene ID" value="MBELARI_LOCUS14706"/>
</dbReference>
<evidence type="ECO:0000313" key="2">
    <source>
        <dbReference type="WBParaSite" id="MBELARI_LOCUS14706"/>
    </source>
</evidence>
<accession>A0AAF3EKY4</accession>
<sequence length="80" mass="9342">MESFKPPRHMWRSWKTHLLTIGLATGIIAVAYGTFRVGILTKRFLSENTFGQHQEMEDFLAHKAEMEQRRRAAQVTPQQK</sequence>
<evidence type="ECO:0000313" key="1">
    <source>
        <dbReference type="Proteomes" id="UP000887575"/>
    </source>
</evidence>
<reference evidence="2" key="1">
    <citation type="submission" date="2024-02" db="UniProtKB">
        <authorList>
            <consortium name="WormBaseParasite"/>
        </authorList>
    </citation>
    <scope>IDENTIFICATION</scope>
</reference>
<keyword evidence="1" id="KW-1185">Reference proteome</keyword>
<proteinExistence type="predicted"/>
<dbReference type="AlphaFoldDB" id="A0AAF3EKY4"/>
<dbReference type="Proteomes" id="UP000887575">
    <property type="component" value="Unassembled WGS sequence"/>
</dbReference>
<organism evidence="1 2">
    <name type="scientific">Mesorhabditis belari</name>
    <dbReference type="NCBI Taxonomy" id="2138241"/>
    <lineage>
        <taxon>Eukaryota</taxon>
        <taxon>Metazoa</taxon>
        <taxon>Ecdysozoa</taxon>
        <taxon>Nematoda</taxon>
        <taxon>Chromadorea</taxon>
        <taxon>Rhabditida</taxon>
        <taxon>Rhabditina</taxon>
        <taxon>Rhabditomorpha</taxon>
        <taxon>Rhabditoidea</taxon>
        <taxon>Rhabditidae</taxon>
        <taxon>Mesorhabditinae</taxon>
        <taxon>Mesorhabditis</taxon>
    </lineage>
</organism>
<name>A0AAF3EKY4_9BILA</name>